<dbReference type="Pfam" id="PF01370">
    <property type="entry name" value="Epimerase"/>
    <property type="match status" value="1"/>
</dbReference>
<gene>
    <name evidence="3" type="ORF">SAMN04487942_3273</name>
</gene>
<feature type="domain" description="NAD-dependent epimerase/dehydratase" evidence="2">
    <location>
        <begin position="7"/>
        <end position="241"/>
    </location>
</feature>
<dbReference type="InterPro" id="IPR036291">
    <property type="entry name" value="NAD(P)-bd_dom_sf"/>
</dbReference>
<evidence type="ECO:0000256" key="1">
    <source>
        <dbReference type="ARBA" id="ARBA00007637"/>
    </source>
</evidence>
<dbReference type="Proteomes" id="UP000198657">
    <property type="component" value="Unassembled WGS sequence"/>
</dbReference>
<evidence type="ECO:0000259" key="2">
    <source>
        <dbReference type="Pfam" id="PF01370"/>
    </source>
</evidence>
<accession>A0A1H8RA55</accession>
<organism evidence="3 4">
    <name type="scientific">Flavobacterium sinopsychrotolerans</name>
    <dbReference type="NCBI Taxonomy" id="604089"/>
    <lineage>
        <taxon>Bacteria</taxon>
        <taxon>Pseudomonadati</taxon>
        <taxon>Bacteroidota</taxon>
        <taxon>Flavobacteriia</taxon>
        <taxon>Flavobacteriales</taxon>
        <taxon>Flavobacteriaceae</taxon>
        <taxon>Flavobacterium</taxon>
    </lineage>
</organism>
<dbReference type="InterPro" id="IPR001509">
    <property type="entry name" value="Epimerase_deHydtase"/>
</dbReference>
<dbReference type="RefSeq" id="WP_420259911.1">
    <property type="nucleotide sequence ID" value="NZ_CBCSFM010000008.1"/>
</dbReference>
<proteinExistence type="inferred from homology"/>
<keyword evidence="4" id="KW-1185">Reference proteome</keyword>
<evidence type="ECO:0000313" key="4">
    <source>
        <dbReference type="Proteomes" id="UP000198657"/>
    </source>
</evidence>
<sequence>MQIKENILLLGGNGFIGKNIIAYFKKNNSFLNYHIIVLSRKFQHKRDVDIFYEVGDYANKEILDALFSKWNFTKVFHCATSTTPLSSGNNILNDINGNLLATICLLDVMKEYGCNYILYLSSGGAVYGEKHLNTISEKEICDPVSSYGVVKLTIENYLRLYQKQYGINYLILRVANPFGKFHTSEKQGVINIAIRRALKNEIIEVWGDGTQSKDYLFVDDLVKIIFRFLKQGVVNKTINVGSGEIHQLNRILNTIKIYLPILEVDYIASKITDVKDFCLDISLMQSLLNFEFTQFEEAIRKTILFEKKRLN</sequence>
<dbReference type="AlphaFoldDB" id="A0A1H8RA55"/>
<dbReference type="SUPFAM" id="SSF51735">
    <property type="entry name" value="NAD(P)-binding Rossmann-fold domains"/>
    <property type="match status" value="1"/>
</dbReference>
<dbReference type="EMBL" id="FODN01000009">
    <property type="protein sequence ID" value="SEO63044.1"/>
    <property type="molecule type" value="Genomic_DNA"/>
</dbReference>
<protein>
    <submittedName>
        <fullName evidence="3">UDP-glucose 4-epimerase</fullName>
    </submittedName>
</protein>
<dbReference type="STRING" id="604089.SAMN04487942_3273"/>
<evidence type="ECO:0000313" key="3">
    <source>
        <dbReference type="EMBL" id="SEO63044.1"/>
    </source>
</evidence>
<dbReference type="PANTHER" id="PTHR43000">
    <property type="entry name" value="DTDP-D-GLUCOSE 4,6-DEHYDRATASE-RELATED"/>
    <property type="match status" value="1"/>
</dbReference>
<name>A0A1H8RA55_9FLAO</name>
<reference evidence="4" key="1">
    <citation type="submission" date="2016-10" db="EMBL/GenBank/DDBJ databases">
        <authorList>
            <person name="Varghese N."/>
            <person name="Submissions S."/>
        </authorList>
    </citation>
    <scope>NUCLEOTIDE SEQUENCE [LARGE SCALE GENOMIC DNA]</scope>
    <source>
        <strain evidence="4">CGMCC 1.8704</strain>
    </source>
</reference>
<comment type="similarity">
    <text evidence="1">Belongs to the NAD(P)-dependent epimerase/dehydratase family.</text>
</comment>
<dbReference type="Gene3D" id="3.40.50.720">
    <property type="entry name" value="NAD(P)-binding Rossmann-like Domain"/>
    <property type="match status" value="1"/>
</dbReference>